<protein>
    <submittedName>
        <fullName evidence="3">Uncharacterized protein</fullName>
    </submittedName>
</protein>
<comment type="caution">
    <text evidence="3">The sequence shown here is derived from an EMBL/GenBank/DDBJ whole genome shotgun (WGS) entry which is preliminary data.</text>
</comment>
<dbReference type="EMBL" id="BEYU01000038">
    <property type="protein sequence ID" value="GBG28034.1"/>
    <property type="molecule type" value="Genomic_DNA"/>
</dbReference>
<sequence length="133" mass="14596">MYNAVTCSNDEVTSDNDNDNNPGIYTPDVSSMLSISLGVWIAIVVVIVLLWACTFAVCYYCIQILEKKEAGLPVNQRTMNTTAKAVMFSATLCMGCMGLAGAFFLYNHQIEQAWQRNAMQNAVVAVTPVDEKV</sequence>
<evidence type="ECO:0000256" key="1">
    <source>
        <dbReference type="SAM" id="MobiDB-lite"/>
    </source>
</evidence>
<name>A0A2R5GJJ7_9STRA</name>
<dbReference type="InParanoid" id="A0A2R5GJJ7"/>
<evidence type="ECO:0000313" key="4">
    <source>
        <dbReference type="Proteomes" id="UP000241890"/>
    </source>
</evidence>
<keyword evidence="2" id="KW-0472">Membrane</keyword>
<accession>A0A2R5GJJ7</accession>
<dbReference type="Proteomes" id="UP000241890">
    <property type="component" value="Unassembled WGS sequence"/>
</dbReference>
<proteinExistence type="predicted"/>
<feature type="compositionally biased region" description="Polar residues" evidence="1">
    <location>
        <begin position="1"/>
        <end position="11"/>
    </location>
</feature>
<feature type="region of interest" description="Disordered" evidence="1">
    <location>
        <begin position="1"/>
        <end position="20"/>
    </location>
</feature>
<organism evidence="3 4">
    <name type="scientific">Hondaea fermentalgiana</name>
    <dbReference type="NCBI Taxonomy" id="2315210"/>
    <lineage>
        <taxon>Eukaryota</taxon>
        <taxon>Sar</taxon>
        <taxon>Stramenopiles</taxon>
        <taxon>Bigyra</taxon>
        <taxon>Labyrinthulomycetes</taxon>
        <taxon>Thraustochytrida</taxon>
        <taxon>Thraustochytriidae</taxon>
        <taxon>Hondaea</taxon>
    </lineage>
</organism>
<evidence type="ECO:0000256" key="2">
    <source>
        <dbReference type="SAM" id="Phobius"/>
    </source>
</evidence>
<gene>
    <name evidence="3" type="ORF">FCC1311_042572</name>
</gene>
<feature type="transmembrane region" description="Helical" evidence="2">
    <location>
        <begin position="83"/>
        <end position="106"/>
    </location>
</feature>
<reference evidence="3 4" key="1">
    <citation type="submission" date="2017-12" db="EMBL/GenBank/DDBJ databases">
        <title>Sequencing, de novo assembly and annotation of complete genome of a new Thraustochytrid species, strain FCC1311.</title>
        <authorList>
            <person name="Sedici K."/>
            <person name="Godart F."/>
            <person name="Aiese Cigliano R."/>
            <person name="Sanseverino W."/>
            <person name="Barakat M."/>
            <person name="Ortet P."/>
            <person name="Marechal E."/>
            <person name="Cagnac O."/>
            <person name="Amato A."/>
        </authorList>
    </citation>
    <scope>NUCLEOTIDE SEQUENCE [LARGE SCALE GENOMIC DNA]</scope>
</reference>
<feature type="transmembrane region" description="Helical" evidence="2">
    <location>
        <begin position="37"/>
        <end position="62"/>
    </location>
</feature>
<keyword evidence="2" id="KW-1133">Transmembrane helix</keyword>
<evidence type="ECO:0000313" key="3">
    <source>
        <dbReference type="EMBL" id="GBG28034.1"/>
    </source>
</evidence>
<keyword evidence="2" id="KW-0812">Transmembrane</keyword>
<keyword evidence="4" id="KW-1185">Reference proteome</keyword>
<dbReference type="AlphaFoldDB" id="A0A2R5GJJ7"/>